<dbReference type="Pfam" id="PF13649">
    <property type="entry name" value="Methyltransf_25"/>
    <property type="match status" value="1"/>
</dbReference>
<dbReference type="InterPro" id="IPR041698">
    <property type="entry name" value="Methyltransf_25"/>
</dbReference>
<evidence type="ECO:0000313" key="3">
    <source>
        <dbReference type="Proteomes" id="UP000427769"/>
    </source>
</evidence>
<gene>
    <name evidence="2" type="ORF">DSCW_59410</name>
</gene>
<dbReference type="InterPro" id="IPR029063">
    <property type="entry name" value="SAM-dependent_MTases_sf"/>
</dbReference>
<dbReference type="OrthoDB" id="9808140at2"/>
<dbReference type="Proteomes" id="UP000427769">
    <property type="component" value="Chromosome"/>
</dbReference>
<dbReference type="RefSeq" id="WP_155307148.1">
    <property type="nucleotide sequence ID" value="NZ_AP021875.1"/>
</dbReference>
<dbReference type="SUPFAM" id="SSF53335">
    <property type="entry name" value="S-adenosyl-L-methionine-dependent methyltransferases"/>
    <property type="match status" value="1"/>
</dbReference>
<dbReference type="InterPro" id="IPR050508">
    <property type="entry name" value="Methyltransf_Superfamily"/>
</dbReference>
<dbReference type="CDD" id="cd02440">
    <property type="entry name" value="AdoMet_MTases"/>
    <property type="match status" value="1"/>
</dbReference>
<proteinExistence type="predicted"/>
<organism evidence="2 3">
    <name type="scientific">Desulfosarcina widdelii</name>
    <dbReference type="NCBI Taxonomy" id="947919"/>
    <lineage>
        <taxon>Bacteria</taxon>
        <taxon>Pseudomonadati</taxon>
        <taxon>Thermodesulfobacteriota</taxon>
        <taxon>Desulfobacteria</taxon>
        <taxon>Desulfobacterales</taxon>
        <taxon>Desulfosarcinaceae</taxon>
        <taxon>Desulfosarcina</taxon>
    </lineage>
</organism>
<protein>
    <recommendedName>
        <fullName evidence="1">Methyltransferase domain-containing protein</fullName>
    </recommendedName>
</protein>
<accession>A0A5K7ZJT8</accession>
<dbReference type="GO" id="GO:0008168">
    <property type="term" value="F:methyltransferase activity"/>
    <property type="evidence" value="ECO:0007669"/>
    <property type="project" value="TreeGrafter"/>
</dbReference>
<evidence type="ECO:0000259" key="1">
    <source>
        <dbReference type="Pfam" id="PF13649"/>
    </source>
</evidence>
<sequence>MKEDPYKSWARKYDFFVEPFNKTLREIGIGLHPPVAGMNVLDVGCGTGTTLNHYQEADCNVFGIDSSPSMLSVAKSRLSRKANLRLGDASNMEYPNDFFDLVITMMTLHEISHTTRLKICDEMIRVLKKDGRILAVDYHPSNQIFPKGWMNKSVIFFFEIMAGSEHFKNFRDFIARDGIPGIIENRNLDIEKSKVVSSGNLGIFMLRPNC</sequence>
<dbReference type="Gene3D" id="3.40.50.150">
    <property type="entry name" value="Vaccinia Virus protein VP39"/>
    <property type="match status" value="1"/>
</dbReference>
<dbReference type="AlphaFoldDB" id="A0A5K7ZJT8"/>
<name>A0A5K7ZJT8_9BACT</name>
<evidence type="ECO:0000313" key="2">
    <source>
        <dbReference type="EMBL" id="BBO78524.1"/>
    </source>
</evidence>
<feature type="domain" description="Methyltransferase" evidence="1">
    <location>
        <begin position="40"/>
        <end position="131"/>
    </location>
</feature>
<dbReference type="PANTHER" id="PTHR42912:SF93">
    <property type="entry name" value="N6-ADENOSINE-METHYLTRANSFERASE TMT1A"/>
    <property type="match status" value="1"/>
</dbReference>
<dbReference type="PANTHER" id="PTHR42912">
    <property type="entry name" value="METHYLTRANSFERASE"/>
    <property type="match status" value="1"/>
</dbReference>
<keyword evidence="3" id="KW-1185">Reference proteome</keyword>
<dbReference type="EMBL" id="AP021875">
    <property type="protein sequence ID" value="BBO78524.1"/>
    <property type="molecule type" value="Genomic_DNA"/>
</dbReference>
<dbReference type="KEGG" id="dwd:DSCW_59410"/>
<reference evidence="2 3" key="1">
    <citation type="submission" date="2019-11" db="EMBL/GenBank/DDBJ databases">
        <title>Comparative genomics of hydrocarbon-degrading Desulfosarcina strains.</title>
        <authorList>
            <person name="Watanabe M."/>
            <person name="Kojima H."/>
            <person name="Fukui M."/>
        </authorList>
    </citation>
    <scope>NUCLEOTIDE SEQUENCE [LARGE SCALE GENOMIC DNA]</scope>
    <source>
        <strain evidence="2 3">PP31</strain>
    </source>
</reference>